<feature type="non-terminal residue" evidence="1">
    <location>
        <position position="503"/>
    </location>
</feature>
<keyword evidence="2" id="KW-1185">Reference proteome</keyword>
<dbReference type="EMBL" id="JANBUP010003085">
    <property type="protein sequence ID" value="KAJ2797907.1"/>
    <property type="molecule type" value="Genomic_DNA"/>
</dbReference>
<accession>A0ACC1KZC0</accession>
<sequence length="503" mass="56478">SQHMDSLSIEQRAGVEFVLAHIYVMQVKHEVARGLHTGARGKQVSWSSPGDMRATQVALIGKAYNHACPGLLLNLLLDWNTGATLVSPRFLDNVCAKYLADATRIRDSLDTGRRIYDLIISEANVNRGSRTTGFVDALWASDNLEAARRALARLQQLEGGVGDSIISSLAIQLMQCASKASHIHVASQIFHGYWPWLSKSPVAYNILLHPKALAHDVSGVVAILNYMRNNGVYPDSVTWSTIMSGMCLNGRIEEAMKLFALHLDFLPQRRNSDDIASGDDILYAPMEGVMPATPNLWQQWYSKTARRYSIHPVFVNLLREMAVRYHEPLAGGRRSRKPTVDGPMTVPWLPTLATHKMLLKYLARDHRMQAVTAYYELLKRYWPHQYSQWSGSKGRPGDDGGLRGIERLVRGYLAQTMPELRNVYGLGYAPHVGTSSYYYDYCERILDLAGRPHVSDSVAKNRPDRMVFNKSLTAYARDGNICTILGLIEKHPELQDIATWTEL</sequence>
<organism evidence="1 2">
    <name type="scientific">Coemansia furcata</name>
    <dbReference type="NCBI Taxonomy" id="417177"/>
    <lineage>
        <taxon>Eukaryota</taxon>
        <taxon>Fungi</taxon>
        <taxon>Fungi incertae sedis</taxon>
        <taxon>Zoopagomycota</taxon>
        <taxon>Kickxellomycotina</taxon>
        <taxon>Kickxellomycetes</taxon>
        <taxon>Kickxellales</taxon>
        <taxon>Kickxellaceae</taxon>
        <taxon>Coemansia</taxon>
    </lineage>
</organism>
<protein>
    <submittedName>
        <fullName evidence="1">Uncharacterized protein</fullName>
    </submittedName>
</protein>
<feature type="non-terminal residue" evidence="1">
    <location>
        <position position="1"/>
    </location>
</feature>
<evidence type="ECO:0000313" key="2">
    <source>
        <dbReference type="Proteomes" id="UP001140096"/>
    </source>
</evidence>
<reference evidence="1" key="1">
    <citation type="submission" date="2022-07" db="EMBL/GenBank/DDBJ databases">
        <title>Phylogenomic reconstructions and comparative analyses of Kickxellomycotina fungi.</title>
        <authorList>
            <person name="Reynolds N.K."/>
            <person name="Stajich J.E."/>
            <person name="Barry K."/>
            <person name="Grigoriev I.V."/>
            <person name="Crous P."/>
            <person name="Smith M.E."/>
        </authorList>
    </citation>
    <scope>NUCLEOTIDE SEQUENCE</scope>
    <source>
        <strain evidence="1">CBS 102833</strain>
    </source>
</reference>
<name>A0ACC1KZC0_9FUNG</name>
<comment type="caution">
    <text evidence="1">The sequence shown here is derived from an EMBL/GenBank/DDBJ whole genome shotgun (WGS) entry which is preliminary data.</text>
</comment>
<evidence type="ECO:0000313" key="1">
    <source>
        <dbReference type="EMBL" id="KAJ2797907.1"/>
    </source>
</evidence>
<proteinExistence type="predicted"/>
<dbReference type="Proteomes" id="UP001140096">
    <property type="component" value="Unassembled WGS sequence"/>
</dbReference>
<gene>
    <name evidence="1" type="ORF">H4S07_005827</name>
</gene>